<evidence type="ECO:0000313" key="2">
    <source>
        <dbReference type="EMBL" id="MFB9136607.1"/>
    </source>
</evidence>
<evidence type="ECO:0000259" key="1">
    <source>
        <dbReference type="Pfam" id="PF07045"/>
    </source>
</evidence>
<dbReference type="Proteomes" id="UP001589645">
    <property type="component" value="Unassembled WGS sequence"/>
</dbReference>
<dbReference type="Pfam" id="PF07045">
    <property type="entry name" value="DUF1330"/>
    <property type="match status" value="1"/>
</dbReference>
<keyword evidence="3" id="KW-1185">Reference proteome</keyword>
<dbReference type="EMBL" id="JBHMEP010000006">
    <property type="protein sequence ID" value="MFB9136607.1"/>
    <property type="molecule type" value="Genomic_DNA"/>
</dbReference>
<gene>
    <name evidence="2" type="ORF">ACFFUV_16695</name>
</gene>
<accession>A0ABV5HRS3</accession>
<dbReference type="SUPFAM" id="SSF54909">
    <property type="entry name" value="Dimeric alpha+beta barrel"/>
    <property type="match status" value="1"/>
</dbReference>
<dbReference type="InterPro" id="IPR011008">
    <property type="entry name" value="Dimeric_a/b-barrel"/>
</dbReference>
<feature type="domain" description="DUF1330" evidence="1">
    <location>
        <begin position="8"/>
        <end position="95"/>
    </location>
</feature>
<dbReference type="InterPro" id="IPR010753">
    <property type="entry name" value="DUF1330"/>
</dbReference>
<evidence type="ECO:0000313" key="3">
    <source>
        <dbReference type="Proteomes" id="UP001589645"/>
    </source>
</evidence>
<reference evidence="2 3" key="1">
    <citation type="submission" date="2024-09" db="EMBL/GenBank/DDBJ databases">
        <authorList>
            <person name="Sun Q."/>
            <person name="Mori K."/>
        </authorList>
    </citation>
    <scope>NUCLEOTIDE SEQUENCE [LARGE SCALE GENOMIC DNA]</scope>
    <source>
        <strain evidence="2 3">CECT 8064</strain>
    </source>
</reference>
<organism evidence="2 3">
    <name type="scientific">Vibrio olivae</name>
    <dbReference type="NCBI Taxonomy" id="1243002"/>
    <lineage>
        <taxon>Bacteria</taxon>
        <taxon>Pseudomonadati</taxon>
        <taxon>Pseudomonadota</taxon>
        <taxon>Gammaproteobacteria</taxon>
        <taxon>Vibrionales</taxon>
        <taxon>Vibrionaceae</taxon>
        <taxon>Vibrio</taxon>
    </lineage>
</organism>
<dbReference type="Gene3D" id="3.30.70.100">
    <property type="match status" value="1"/>
</dbReference>
<sequence length="96" mass="10790">MSAFVVLIRNNTKDQAELDVYGALASQARDGHNITPLAFYGELERLEGQEPEGAVILKFDDIDAAKRWYYSPEYQTAKAHRNLGADYTVFILDGVH</sequence>
<protein>
    <submittedName>
        <fullName evidence="2">DUF1330 domain-containing protein</fullName>
    </submittedName>
</protein>
<dbReference type="RefSeq" id="WP_390194868.1">
    <property type="nucleotide sequence ID" value="NZ_JBHMEP010000006.1"/>
</dbReference>
<name>A0ABV5HRS3_9VIBR</name>
<proteinExistence type="predicted"/>
<comment type="caution">
    <text evidence="2">The sequence shown here is derived from an EMBL/GenBank/DDBJ whole genome shotgun (WGS) entry which is preliminary data.</text>
</comment>